<name>A0A4Y4D1F7_ZOORA</name>
<evidence type="ECO:0000256" key="1">
    <source>
        <dbReference type="SAM" id="MobiDB-lite"/>
    </source>
</evidence>
<feature type="compositionally biased region" description="Pro residues" evidence="1">
    <location>
        <begin position="83"/>
        <end position="92"/>
    </location>
</feature>
<evidence type="ECO:0000313" key="3">
    <source>
        <dbReference type="Proteomes" id="UP000318422"/>
    </source>
</evidence>
<proteinExistence type="predicted"/>
<keyword evidence="3" id="KW-1185">Reference proteome</keyword>
<dbReference type="EMBL" id="BJNV01000125">
    <property type="protein sequence ID" value="GEC97769.1"/>
    <property type="molecule type" value="Genomic_DNA"/>
</dbReference>
<reference evidence="2 3" key="1">
    <citation type="submission" date="2019-06" db="EMBL/GenBank/DDBJ databases">
        <title>Whole genome shotgun sequence of Zoogloea ramigera NBRC 15342.</title>
        <authorList>
            <person name="Hosoyama A."/>
            <person name="Uohara A."/>
            <person name="Ohji S."/>
            <person name="Ichikawa N."/>
        </authorList>
    </citation>
    <scope>NUCLEOTIDE SEQUENCE [LARGE SCALE GENOMIC DNA]</scope>
    <source>
        <strain evidence="2 3">NBRC 15342</strain>
    </source>
</reference>
<sequence>MIKGFYYDEKLCKLSEKLVDPAKTLEPGRIALEPRLEPDAGGREAFRAQHENTARPAAGTIAPDPDVLCRWLPGPAQTKKPEPAPTPDCKPP</sequence>
<organism evidence="2 3">
    <name type="scientific">Zoogloea ramigera</name>
    <dbReference type="NCBI Taxonomy" id="350"/>
    <lineage>
        <taxon>Bacteria</taxon>
        <taxon>Pseudomonadati</taxon>
        <taxon>Pseudomonadota</taxon>
        <taxon>Betaproteobacteria</taxon>
        <taxon>Rhodocyclales</taxon>
        <taxon>Zoogloeaceae</taxon>
        <taxon>Zoogloea</taxon>
    </lineage>
</organism>
<comment type="caution">
    <text evidence="2">The sequence shown here is derived from an EMBL/GenBank/DDBJ whole genome shotgun (WGS) entry which is preliminary data.</text>
</comment>
<evidence type="ECO:0000313" key="2">
    <source>
        <dbReference type="EMBL" id="GEC97769.1"/>
    </source>
</evidence>
<accession>A0A4Y4D1F7</accession>
<gene>
    <name evidence="2" type="ORF">ZRA01_38420</name>
</gene>
<feature type="region of interest" description="Disordered" evidence="1">
    <location>
        <begin position="49"/>
        <end position="92"/>
    </location>
</feature>
<dbReference type="AlphaFoldDB" id="A0A4Y4D1F7"/>
<protein>
    <submittedName>
        <fullName evidence="2">Uncharacterized protein</fullName>
    </submittedName>
</protein>
<dbReference type="Proteomes" id="UP000318422">
    <property type="component" value="Unassembled WGS sequence"/>
</dbReference>